<dbReference type="PANTHER" id="PTHR46028">
    <property type="entry name" value="KYNURENINE 3-MONOOXYGENASE"/>
    <property type="match status" value="1"/>
</dbReference>
<evidence type="ECO:0000256" key="5">
    <source>
        <dbReference type="ARBA" id="ARBA00023002"/>
    </source>
</evidence>
<reference evidence="8 9" key="1">
    <citation type="submission" date="2023-02" db="EMBL/GenBank/DDBJ databases">
        <title>Genome Sequence of L. cardiaca H63T.</title>
        <authorList>
            <person name="Lopez A.E."/>
            <person name="Cianciotto N.P."/>
        </authorList>
    </citation>
    <scope>NUCLEOTIDE SEQUENCE [LARGE SCALE GENOMIC DNA]</scope>
    <source>
        <strain evidence="8 9">H63</strain>
    </source>
</reference>
<evidence type="ECO:0000256" key="2">
    <source>
        <dbReference type="ARBA" id="ARBA00022630"/>
    </source>
</evidence>
<keyword evidence="6" id="KW-0503">Monooxygenase</keyword>
<organism evidence="8 9">
    <name type="scientific">Legionella cardiaca</name>
    <dbReference type="NCBI Taxonomy" id="1071983"/>
    <lineage>
        <taxon>Bacteria</taxon>
        <taxon>Pseudomonadati</taxon>
        <taxon>Pseudomonadota</taxon>
        <taxon>Gammaproteobacteria</taxon>
        <taxon>Legionellales</taxon>
        <taxon>Legionellaceae</taxon>
        <taxon>Legionella</taxon>
    </lineage>
</organism>
<comment type="cofactor">
    <cofactor evidence="1">
        <name>FAD</name>
        <dbReference type="ChEBI" id="CHEBI:57692"/>
    </cofactor>
</comment>
<evidence type="ECO:0000259" key="7">
    <source>
        <dbReference type="Pfam" id="PF01494"/>
    </source>
</evidence>
<evidence type="ECO:0000313" key="9">
    <source>
        <dbReference type="Proteomes" id="UP001222087"/>
    </source>
</evidence>
<proteinExistence type="predicted"/>
<dbReference type="Pfam" id="PF01494">
    <property type="entry name" value="FAD_binding_3"/>
    <property type="match status" value="2"/>
</dbReference>
<keyword evidence="2" id="KW-0285">Flavoprotein</keyword>
<keyword evidence="5" id="KW-0560">Oxidoreductase</keyword>
<sequence>MKSITIIGSGLAGTLLSLYMARRGYEVNVFESRPDIRTEKLDRGRSINLALSCRGITGLASISLMSEVEKIMVPMFARAIHESNGEIKFQAFGRHKDEYINAIHRSELNALLLNVAEREPRIHLYFDMKLVNLDIDKKLLHFELKNHEQLTRSYDVLIGADGAGSRVREELVRRQLIVASRNFLPHGYKELSISKSYSSDFVSEHLHLWPRDSFMLLGNPNRDYSITGTLFLALEGKNSFAELDNKIAINAFFKKEFPDAYKAMPDLIGEFLNHPTGNLSTIKCAPWYFADQCLLIGDAAHGIVPFFGQGMNSAFEDCRILNELLDTYQDNWQEVMPAFFASRKPNTDAVSAMSMDNYHEIQTDIRDEKFNLKKQIEQELMHRYPEIYVSKHVLVMFTNTPYAKAKAYGELQKQLLNEICKKVRSIEEIDWNEVDDLMLQYDKNLANLNSKIKTLLT</sequence>
<keyword evidence="3" id="KW-0274">FAD</keyword>
<evidence type="ECO:0000256" key="6">
    <source>
        <dbReference type="ARBA" id="ARBA00023033"/>
    </source>
</evidence>
<dbReference type="InterPro" id="IPR002938">
    <property type="entry name" value="FAD-bd"/>
</dbReference>
<accession>A0ABY8ATF1</accession>
<dbReference type="RefSeq" id="WP_275089766.1">
    <property type="nucleotide sequence ID" value="NZ_CP119078.1"/>
</dbReference>
<keyword evidence="9" id="KW-1185">Reference proteome</keyword>
<evidence type="ECO:0000256" key="3">
    <source>
        <dbReference type="ARBA" id="ARBA00022827"/>
    </source>
</evidence>
<dbReference type="PRINTS" id="PR00420">
    <property type="entry name" value="RNGMNOXGNASE"/>
</dbReference>
<evidence type="ECO:0000313" key="8">
    <source>
        <dbReference type="EMBL" id="WED43952.1"/>
    </source>
</evidence>
<gene>
    <name evidence="8" type="ORF">PXX05_03980</name>
</gene>
<evidence type="ECO:0000256" key="1">
    <source>
        <dbReference type="ARBA" id="ARBA00001974"/>
    </source>
</evidence>
<feature type="domain" description="FAD-binding" evidence="7">
    <location>
        <begin position="4"/>
        <end position="171"/>
    </location>
</feature>
<dbReference type="Gene3D" id="3.50.50.60">
    <property type="entry name" value="FAD/NAD(P)-binding domain"/>
    <property type="match status" value="1"/>
</dbReference>
<dbReference type="SUPFAM" id="SSF51905">
    <property type="entry name" value="FAD/NAD(P)-binding domain"/>
    <property type="match status" value="1"/>
</dbReference>
<dbReference type="InterPro" id="IPR036188">
    <property type="entry name" value="FAD/NAD-bd_sf"/>
</dbReference>
<keyword evidence="4" id="KW-0521">NADP</keyword>
<feature type="domain" description="FAD-binding" evidence="7">
    <location>
        <begin position="288"/>
        <end position="322"/>
    </location>
</feature>
<name>A0ABY8ATF1_9GAMM</name>
<evidence type="ECO:0000256" key="4">
    <source>
        <dbReference type="ARBA" id="ARBA00022857"/>
    </source>
</evidence>
<dbReference type="PANTHER" id="PTHR46028:SF2">
    <property type="entry name" value="KYNURENINE 3-MONOOXYGENASE"/>
    <property type="match status" value="1"/>
</dbReference>
<dbReference type="Proteomes" id="UP001222087">
    <property type="component" value="Chromosome"/>
</dbReference>
<protein>
    <submittedName>
        <fullName evidence="8">NAD(P)/FAD-dependent oxidoreductase</fullName>
    </submittedName>
</protein>
<dbReference type="EMBL" id="CP119078">
    <property type="protein sequence ID" value="WED43952.1"/>
    <property type="molecule type" value="Genomic_DNA"/>
</dbReference>